<accession>A0A0U1KVN8</accession>
<evidence type="ECO:0000256" key="2">
    <source>
        <dbReference type="ARBA" id="ARBA00022475"/>
    </source>
</evidence>
<evidence type="ECO:0000313" key="6">
    <source>
        <dbReference type="EMBL" id="CQR71497.1"/>
    </source>
</evidence>
<evidence type="ECO:0000256" key="4">
    <source>
        <dbReference type="ARBA" id="ARBA00022989"/>
    </source>
</evidence>
<dbReference type="EMBL" id="CTRP01000004">
    <property type="protein sequence ID" value="CQR71497.1"/>
    <property type="molecule type" value="Genomic_DNA"/>
</dbReference>
<evidence type="ECO:0000313" key="7">
    <source>
        <dbReference type="Proteomes" id="UP000049855"/>
    </source>
</evidence>
<keyword evidence="2" id="KW-1003">Cell membrane</keyword>
<evidence type="ECO:0000256" key="1">
    <source>
        <dbReference type="ARBA" id="ARBA00004236"/>
    </source>
</evidence>
<dbReference type="Pfam" id="PF04347">
    <property type="entry name" value="FliO"/>
    <property type="match status" value="1"/>
</dbReference>
<proteinExistence type="predicted"/>
<comment type="subcellular location">
    <subcellularLocation>
        <location evidence="1">Cell membrane</location>
    </subcellularLocation>
</comment>
<reference evidence="7" key="1">
    <citation type="submission" date="2015-03" db="EMBL/GenBank/DDBJ databases">
        <authorList>
            <person name="Nijsse Bart"/>
        </authorList>
    </citation>
    <scope>NUCLEOTIDE SEQUENCE [LARGE SCALE GENOMIC DNA]</scope>
</reference>
<sequence>MVLGVTEHSITMLNEITSLSDIEQLKATQNSAMPPEQFSSVFHRQIGMLRQMQKKPFLILLQTLPNFARRSRIPIVGRGK</sequence>
<keyword evidence="4" id="KW-1133">Transmembrane helix</keyword>
<dbReference type="Proteomes" id="UP000049855">
    <property type="component" value="Unassembled WGS sequence"/>
</dbReference>
<organism evidence="6 7">
    <name type="scientific">Sporomusa ovata</name>
    <dbReference type="NCBI Taxonomy" id="2378"/>
    <lineage>
        <taxon>Bacteria</taxon>
        <taxon>Bacillati</taxon>
        <taxon>Bacillota</taxon>
        <taxon>Negativicutes</taxon>
        <taxon>Selenomonadales</taxon>
        <taxon>Sporomusaceae</taxon>
        <taxon>Sporomusa</taxon>
    </lineage>
</organism>
<evidence type="ECO:0000256" key="3">
    <source>
        <dbReference type="ARBA" id="ARBA00022692"/>
    </source>
</evidence>
<protein>
    <submittedName>
        <fullName evidence="6">Uncharacterized protein</fullName>
    </submittedName>
</protein>
<keyword evidence="3" id="KW-0812">Transmembrane</keyword>
<dbReference type="GO" id="GO:0044781">
    <property type="term" value="P:bacterial-type flagellum organization"/>
    <property type="evidence" value="ECO:0007669"/>
    <property type="project" value="InterPro"/>
</dbReference>
<evidence type="ECO:0000256" key="5">
    <source>
        <dbReference type="ARBA" id="ARBA00023136"/>
    </source>
</evidence>
<keyword evidence="7" id="KW-1185">Reference proteome</keyword>
<keyword evidence="5" id="KW-0472">Membrane</keyword>
<name>A0A0U1KVN8_9FIRM</name>
<dbReference type="InterPro" id="IPR022781">
    <property type="entry name" value="Flagellar_biosynth_FliO"/>
</dbReference>
<gene>
    <name evidence="6" type="ORF">SpAn4DRAFT_4002</name>
</gene>
<dbReference type="GO" id="GO:0016020">
    <property type="term" value="C:membrane"/>
    <property type="evidence" value="ECO:0007669"/>
    <property type="project" value="InterPro"/>
</dbReference>
<dbReference type="AlphaFoldDB" id="A0A0U1KVN8"/>